<dbReference type="RefSeq" id="WP_317234870.1">
    <property type="nucleotide sequence ID" value="NZ_JAWJUL010000389.1"/>
</dbReference>
<accession>A0ABU3Y1E5</accession>
<evidence type="ECO:0000256" key="2">
    <source>
        <dbReference type="SAM" id="Phobius"/>
    </source>
</evidence>
<feature type="region of interest" description="Disordered" evidence="1">
    <location>
        <begin position="49"/>
        <end position="71"/>
    </location>
</feature>
<protein>
    <submittedName>
        <fullName evidence="3">Uncharacterized protein</fullName>
    </submittedName>
</protein>
<feature type="non-terminal residue" evidence="3">
    <location>
        <position position="1"/>
    </location>
</feature>
<dbReference type="EMBL" id="JAWJUL010000389">
    <property type="protein sequence ID" value="MDV3443922.1"/>
    <property type="molecule type" value="Genomic_DNA"/>
</dbReference>
<keyword evidence="2" id="KW-0472">Membrane</keyword>
<evidence type="ECO:0000313" key="3">
    <source>
        <dbReference type="EMBL" id="MDV3443922.1"/>
    </source>
</evidence>
<organism evidence="3 4">
    <name type="scientific">Metapseudomonas otitidis</name>
    <dbReference type="NCBI Taxonomy" id="319939"/>
    <lineage>
        <taxon>Bacteria</taxon>
        <taxon>Pseudomonadati</taxon>
        <taxon>Pseudomonadota</taxon>
        <taxon>Gammaproteobacteria</taxon>
        <taxon>Pseudomonadales</taxon>
        <taxon>Pseudomonadaceae</taxon>
        <taxon>Metapseudomonas</taxon>
    </lineage>
</organism>
<feature type="non-terminal residue" evidence="3">
    <location>
        <position position="71"/>
    </location>
</feature>
<dbReference type="Proteomes" id="UP001273935">
    <property type="component" value="Unassembled WGS sequence"/>
</dbReference>
<keyword evidence="2" id="KW-0812">Transmembrane</keyword>
<reference evidence="3 4" key="1">
    <citation type="submission" date="2023-10" db="EMBL/GenBank/DDBJ databases">
        <title>Pseudomonas otitidis isolated from a paediatric patient with cystic fibrosis in Chile.</title>
        <authorList>
            <person name="Amsteins-Romero L."/>
            <person name="Opazo-Capurro A."/>
            <person name="Matus-Kohler M."/>
            <person name="Gonzalez-Rocha G."/>
        </authorList>
    </citation>
    <scope>NUCLEOTIDE SEQUENCE [LARGE SCALE GENOMIC DNA]</scope>
    <source>
        <strain evidence="3 4">P-714</strain>
    </source>
</reference>
<evidence type="ECO:0000313" key="4">
    <source>
        <dbReference type="Proteomes" id="UP001273935"/>
    </source>
</evidence>
<name>A0ABU3Y1E5_9GAMM</name>
<keyword evidence="4" id="KW-1185">Reference proteome</keyword>
<keyword evidence="2" id="KW-1133">Transmembrane helix</keyword>
<sequence>TLGIGVLTWLPVRGASGDLKIRDGYLITALFWTVLGTGWIGNVEWRSGRRDSKRDMAGPRNGRGRTLPPAR</sequence>
<evidence type="ECO:0000256" key="1">
    <source>
        <dbReference type="SAM" id="MobiDB-lite"/>
    </source>
</evidence>
<comment type="caution">
    <text evidence="3">The sequence shown here is derived from an EMBL/GenBank/DDBJ whole genome shotgun (WGS) entry which is preliminary data.</text>
</comment>
<gene>
    <name evidence="3" type="ORF">R0G64_31480</name>
</gene>
<feature type="transmembrane region" description="Helical" evidence="2">
    <location>
        <begin position="24"/>
        <end position="45"/>
    </location>
</feature>
<proteinExistence type="predicted"/>